<protein>
    <submittedName>
        <fullName evidence="1">Uncharacterized protein</fullName>
    </submittedName>
</protein>
<evidence type="ECO:0000313" key="1">
    <source>
        <dbReference type="EMBL" id="CAG7870008.1"/>
    </source>
</evidence>
<proteinExistence type="predicted"/>
<accession>A0A8D9DAT7</accession>
<evidence type="ECO:0000313" key="2">
    <source>
        <dbReference type="Proteomes" id="UP000694005"/>
    </source>
</evidence>
<dbReference type="EMBL" id="LS974622">
    <property type="protein sequence ID" value="CAG7870008.1"/>
    <property type="molecule type" value="Genomic_DNA"/>
</dbReference>
<dbReference type="AlphaFoldDB" id="A0A8D9DAT7"/>
<name>A0A8D9DAT7_BRACM</name>
<feature type="non-terminal residue" evidence="1">
    <location>
        <position position="1"/>
    </location>
</feature>
<reference evidence="1 2" key="1">
    <citation type="submission" date="2021-07" db="EMBL/GenBank/DDBJ databases">
        <authorList>
            <consortium name="Genoscope - CEA"/>
            <person name="William W."/>
        </authorList>
    </citation>
    <scope>NUCLEOTIDE SEQUENCE [LARGE SCALE GENOMIC DNA]</scope>
</reference>
<sequence>LRISDGDDLSLLSFVLWSASRSVTFFLIRSEVSCVAVKMLESEVFWSVSLLEAVLCL</sequence>
<dbReference type="Proteomes" id="UP000694005">
    <property type="component" value="Chromosome A06"/>
</dbReference>
<gene>
    <name evidence="1" type="ORF">BRAPAZ1V2_A06P22480.2</name>
</gene>
<organism evidence="1 2">
    <name type="scientific">Brassica campestris</name>
    <name type="common">Field mustard</name>
    <dbReference type="NCBI Taxonomy" id="3711"/>
    <lineage>
        <taxon>Eukaryota</taxon>
        <taxon>Viridiplantae</taxon>
        <taxon>Streptophyta</taxon>
        <taxon>Embryophyta</taxon>
        <taxon>Tracheophyta</taxon>
        <taxon>Spermatophyta</taxon>
        <taxon>Magnoliopsida</taxon>
        <taxon>eudicotyledons</taxon>
        <taxon>Gunneridae</taxon>
        <taxon>Pentapetalae</taxon>
        <taxon>rosids</taxon>
        <taxon>malvids</taxon>
        <taxon>Brassicales</taxon>
        <taxon>Brassicaceae</taxon>
        <taxon>Brassiceae</taxon>
        <taxon>Brassica</taxon>
    </lineage>
</organism>